<feature type="signal peptide" evidence="4">
    <location>
        <begin position="1"/>
        <end position="31"/>
    </location>
</feature>
<evidence type="ECO:0000256" key="2">
    <source>
        <dbReference type="ARBA" id="ARBA00022737"/>
    </source>
</evidence>
<reference evidence="6 7" key="1">
    <citation type="submission" date="2015-05" db="EMBL/GenBank/DDBJ databases">
        <title>Draft Genome assembly of Streptomyces showdoensis.</title>
        <authorList>
            <person name="Thapa K.K."/>
            <person name="Metsa-Ketela M."/>
        </authorList>
    </citation>
    <scope>NUCLEOTIDE SEQUENCE [LARGE SCALE GENOMIC DNA]</scope>
    <source>
        <strain evidence="6 7">ATCC 15227</strain>
    </source>
</reference>
<dbReference type="RefSeq" id="WP_046912365.1">
    <property type="nucleotide sequence ID" value="NZ_BAAAXG010000028.1"/>
</dbReference>
<accession>A0A2P2GCF2</accession>
<dbReference type="InterPro" id="IPR051553">
    <property type="entry name" value="Ran_GTPase-activating"/>
</dbReference>
<dbReference type="PANTHER" id="PTHR45982:SF1">
    <property type="entry name" value="REGULATOR OF CHROMOSOME CONDENSATION"/>
    <property type="match status" value="1"/>
</dbReference>
<organism evidence="6 7">
    <name type="scientific">Streptomyces showdoensis</name>
    <dbReference type="NCBI Taxonomy" id="68268"/>
    <lineage>
        <taxon>Bacteria</taxon>
        <taxon>Bacillati</taxon>
        <taxon>Actinomycetota</taxon>
        <taxon>Actinomycetes</taxon>
        <taxon>Kitasatosporales</taxon>
        <taxon>Streptomycetaceae</taxon>
        <taxon>Streptomyces</taxon>
    </lineage>
</organism>
<feature type="compositionally biased region" description="Low complexity" evidence="3">
    <location>
        <begin position="42"/>
        <end position="53"/>
    </location>
</feature>
<dbReference type="OrthoDB" id="9796385at2"/>
<evidence type="ECO:0000256" key="1">
    <source>
        <dbReference type="ARBA" id="ARBA00022658"/>
    </source>
</evidence>
<dbReference type="Gene3D" id="2.130.10.30">
    <property type="entry name" value="Regulator of chromosome condensation 1/beta-lactamase-inhibitor protein II"/>
    <property type="match status" value="2"/>
</dbReference>
<dbReference type="InterPro" id="IPR058923">
    <property type="entry name" value="RCC1-like_dom"/>
</dbReference>
<feature type="region of interest" description="Disordered" evidence="3">
    <location>
        <begin position="37"/>
        <end position="62"/>
    </location>
</feature>
<comment type="caution">
    <text evidence="6">The sequence shown here is derived from an EMBL/GenBank/DDBJ whole genome shotgun (WGS) entry which is preliminary data.</text>
</comment>
<keyword evidence="7" id="KW-1185">Reference proteome</keyword>
<evidence type="ECO:0000313" key="7">
    <source>
        <dbReference type="Proteomes" id="UP000265325"/>
    </source>
</evidence>
<name>A0A2P2GCF2_STREW</name>
<dbReference type="Pfam" id="PF00415">
    <property type="entry name" value="RCC1"/>
    <property type="match status" value="2"/>
</dbReference>
<dbReference type="SUPFAM" id="SSF50985">
    <property type="entry name" value="RCC1/BLIP-II"/>
    <property type="match status" value="1"/>
</dbReference>
<dbReference type="InterPro" id="IPR000408">
    <property type="entry name" value="Reg_chr_condens"/>
</dbReference>
<keyword evidence="1" id="KW-0344">Guanine-nucleotide releasing factor</keyword>
<keyword evidence="4" id="KW-0732">Signal</keyword>
<dbReference type="Proteomes" id="UP000265325">
    <property type="component" value="Unassembled WGS sequence"/>
</dbReference>
<dbReference type="PROSITE" id="PS50012">
    <property type="entry name" value="RCC1_3"/>
    <property type="match status" value="6"/>
</dbReference>
<proteinExistence type="predicted"/>
<dbReference type="GO" id="GO:0005737">
    <property type="term" value="C:cytoplasm"/>
    <property type="evidence" value="ECO:0007669"/>
    <property type="project" value="TreeGrafter"/>
</dbReference>
<feature type="domain" description="RCC1-like" evidence="5">
    <location>
        <begin position="169"/>
        <end position="370"/>
    </location>
</feature>
<evidence type="ECO:0000256" key="4">
    <source>
        <dbReference type="SAM" id="SignalP"/>
    </source>
</evidence>
<evidence type="ECO:0000256" key="3">
    <source>
        <dbReference type="SAM" id="MobiDB-lite"/>
    </source>
</evidence>
<dbReference type="PANTHER" id="PTHR45982">
    <property type="entry name" value="REGULATOR OF CHROMOSOME CONDENSATION"/>
    <property type="match status" value="1"/>
</dbReference>
<protein>
    <submittedName>
        <fullName evidence="6">Chromosome condensation regulator RCC1</fullName>
    </submittedName>
</protein>
<evidence type="ECO:0000313" key="6">
    <source>
        <dbReference type="EMBL" id="KKZ69113.1"/>
    </source>
</evidence>
<keyword evidence="2" id="KW-0677">Repeat</keyword>
<evidence type="ECO:0000259" key="5">
    <source>
        <dbReference type="Pfam" id="PF25390"/>
    </source>
</evidence>
<dbReference type="AlphaFoldDB" id="A0A2P2GCF2"/>
<feature type="chain" id="PRO_5015106337" evidence="4">
    <location>
        <begin position="32"/>
        <end position="394"/>
    </location>
</feature>
<dbReference type="EMBL" id="LAQS01000113">
    <property type="protein sequence ID" value="KKZ69113.1"/>
    <property type="molecule type" value="Genomic_DNA"/>
</dbReference>
<sequence length="394" mass="40347">MTYLRIRSRFRIGAALAAALGLTLLSAPAHAAPRDPWVRAWGQNNSGQLGNGSTQDQSTPSAVRGLARGDVRELTSGGWTTDQVFGLALMHDGTVQSWGGNVSGQLGDGTTANRGFPAAVAGLDGVTGVAAGLDFALALRGGRVLSWGSDAFGQLGDGLPDATGPVTRPVAVQSLDKVRSVAAGCQFGLALRQDGTVWTWGRNHEGQLGNGSTADRGTPRRVPGLDHVVAVRAGCRHALALTVDHTVKAWGKGSGGELGNDTTELSTVPVDVKELVGVSGLFAGPYHNFALLEDGGVRAWGENWAGQLGDGTKVKRTTPVPLSAPSGVSSLLGGWGFTLALLDDQSVVGWGANDVGQLGDGTTTPSLTPVVALPPGSGTTRLASATAWKSGYAY</sequence>
<dbReference type="PRINTS" id="PR00633">
    <property type="entry name" value="RCCNDNSATION"/>
</dbReference>
<dbReference type="GO" id="GO:0005085">
    <property type="term" value="F:guanyl-nucleotide exchange factor activity"/>
    <property type="evidence" value="ECO:0007669"/>
    <property type="project" value="TreeGrafter"/>
</dbReference>
<gene>
    <name evidence="6" type="ORF">VO63_35945</name>
</gene>
<dbReference type="Pfam" id="PF25390">
    <property type="entry name" value="WD40_RLD"/>
    <property type="match status" value="1"/>
</dbReference>
<dbReference type="InterPro" id="IPR009091">
    <property type="entry name" value="RCC1/BLIP-II"/>
</dbReference>